<feature type="region of interest" description="Disordered" evidence="2">
    <location>
        <begin position="1"/>
        <end position="23"/>
    </location>
</feature>
<dbReference type="RefSeq" id="WP_151512361.1">
    <property type="nucleotide sequence ID" value="NZ_VYUA01000027.1"/>
</dbReference>
<name>A0A5N5ELA0_9ACTN</name>
<dbReference type="PANTHER" id="PTHR35526">
    <property type="entry name" value="ANTI-SIGMA-F FACTOR RSBW-RELATED"/>
    <property type="match status" value="1"/>
</dbReference>
<evidence type="ECO:0000313" key="4">
    <source>
        <dbReference type="EMBL" id="KAB2589680.1"/>
    </source>
</evidence>
<dbReference type="Pfam" id="PF13581">
    <property type="entry name" value="HATPase_c_2"/>
    <property type="match status" value="1"/>
</dbReference>
<feature type="region of interest" description="Disordered" evidence="2">
    <location>
        <begin position="171"/>
        <end position="193"/>
    </location>
</feature>
<keyword evidence="4" id="KW-0067">ATP-binding</keyword>
<feature type="domain" description="Histidine kinase/HSP90-like ATPase" evidence="3">
    <location>
        <begin position="45"/>
        <end position="165"/>
    </location>
</feature>
<dbReference type="AlphaFoldDB" id="A0A5N5ELA0"/>
<dbReference type="PANTHER" id="PTHR35526:SF3">
    <property type="entry name" value="ANTI-SIGMA-F FACTOR RSBW"/>
    <property type="match status" value="1"/>
</dbReference>
<dbReference type="GO" id="GO:0005524">
    <property type="term" value="F:ATP binding"/>
    <property type="evidence" value="ECO:0007669"/>
    <property type="project" value="UniProtKB-KW"/>
</dbReference>
<sequence>MVPMTGKRMTAAEKADGADGLEAAPSVPRGFGLSANGYGSLSRQFPSTPEGAQQARHAVVRQLGHWGFGPMTDASCSAALVVAELAANAVRHGRLRGRNFEVRVDYEGPASRFRVEVSDARLGRTPEEPVLPPGDRESGRGLFLVECLATRWGWEPRNPIGKTVWAEVAAGRAEEASARPREGAVRPQEASAE</sequence>
<dbReference type="Gene3D" id="3.30.565.10">
    <property type="entry name" value="Histidine kinase-like ATPase, C-terminal domain"/>
    <property type="match status" value="1"/>
</dbReference>
<keyword evidence="5" id="KW-1185">Reference proteome</keyword>
<dbReference type="SUPFAM" id="SSF55874">
    <property type="entry name" value="ATPase domain of HSP90 chaperone/DNA topoisomerase II/histidine kinase"/>
    <property type="match status" value="1"/>
</dbReference>
<dbReference type="InterPro" id="IPR036890">
    <property type="entry name" value="HATPase_C_sf"/>
</dbReference>
<feature type="compositionally biased region" description="Basic and acidic residues" evidence="2">
    <location>
        <begin position="172"/>
        <end position="184"/>
    </location>
</feature>
<keyword evidence="4" id="KW-0547">Nucleotide-binding</keyword>
<accession>A0A5N5ELA0</accession>
<protein>
    <submittedName>
        <fullName evidence="4">ATP-binding protein</fullName>
    </submittedName>
</protein>
<dbReference type="EMBL" id="VYUA01000027">
    <property type="protein sequence ID" value="KAB2589680.1"/>
    <property type="molecule type" value="Genomic_DNA"/>
</dbReference>
<keyword evidence="1" id="KW-0418">Kinase</keyword>
<dbReference type="GO" id="GO:0004674">
    <property type="term" value="F:protein serine/threonine kinase activity"/>
    <property type="evidence" value="ECO:0007669"/>
    <property type="project" value="UniProtKB-KW"/>
</dbReference>
<organism evidence="4 5">
    <name type="scientific">Streptomyces arboris</name>
    <dbReference type="NCBI Taxonomy" id="2600619"/>
    <lineage>
        <taxon>Bacteria</taxon>
        <taxon>Bacillati</taxon>
        <taxon>Actinomycetota</taxon>
        <taxon>Actinomycetes</taxon>
        <taxon>Kitasatosporales</taxon>
        <taxon>Streptomycetaceae</taxon>
        <taxon>Streptomyces</taxon>
    </lineage>
</organism>
<dbReference type="InterPro" id="IPR003594">
    <property type="entry name" value="HATPase_dom"/>
</dbReference>
<proteinExistence type="predicted"/>
<dbReference type="CDD" id="cd16936">
    <property type="entry name" value="HATPase_RsbW-like"/>
    <property type="match status" value="1"/>
</dbReference>
<evidence type="ECO:0000256" key="1">
    <source>
        <dbReference type="ARBA" id="ARBA00022527"/>
    </source>
</evidence>
<reference evidence="4 5" key="1">
    <citation type="submission" date="2019-09" db="EMBL/GenBank/DDBJ databases">
        <authorList>
            <person name="Liu P."/>
        </authorList>
    </citation>
    <scope>NUCLEOTIDE SEQUENCE [LARGE SCALE GENOMIC DNA]</scope>
    <source>
        <strain evidence="4 5">TRM68085</strain>
    </source>
</reference>
<dbReference type="Proteomes" id="UP000326907">
    <property type="component" value="Unassembled WGS sequence"/>
</dbReference>
<gene>
    <name evidence="4" type="ORF">F5983_25315</name>
</gene>
<keyword evidence="1" id="KW-0808">Transferase</keyword>
<evidence type="ECO:0000256" key="2">
    <source>
        <dbReference type="SAM" id="MobiDB-lite"/>
    </source>
</evidence>
<evidence type="ECO:0000259" key="3">
    <source>
        <dbReference type="Pfam" id="PF13581"/>
    </source>
</evidence>
<evidence type="ECO:0000313" key="5">
    <source>
        <dbReference type="Proteomes" id="UP000326907"/>
    </source>
</evidence>
<keyword evidence="1" id="KW-0723">Serine/threonine-protein kinase</keyword>
<comment type="caution">
    <text evidence="4">The sequence shown here is derived from an EMBL/GenBank/DDBJ whole genome shotgun (WGS) entry which is preliminary data.</text>
</comment>
<dbReference type="InterPro" id="IPR050267">
    <property type="entry name" value="Anti-sigma-factor_SerPK"/>
</dbReference>